<evidence type="ECO:0000259" key="12">
    <source>
        <dbReference type="PROSITE" id="PS51292"/>
    </source>
</evidence>
<dbReference type="CDD" id="cd16495">
    <property type="entry name" value="RING_CH-C4HC3_MARCH"/>
    <property type="match status" value="1"/>
</dbReference>
<evidence type="ECO:0000256" key="4">
    <source>
        <dbReference type="ARBA" id="ARBA00022723"/>
    </source>
</evidence>
<keyword evidence="14" id="KW-1185">Reference proteome</keyword>
<dbReference type="PROSITE" id="PS50089">
    <property type="entry name" value="ZF_RING_2"/>
    <property type="match status" value="1"/>
</dbReference>
<evidence type="ECO:0000313" key="14">
    <source>
        <dbReference type="Proteomes" id="UP000688137"/>
    </source>
</evidence>
<dbReference type="EMBL" id="CAJJDM010000046">
    <property type="protein sequence ID" value="CAD8070691.1"/>
    <property type="molecule type" value="Genomic_DNA"/>
</dbReference>
<keyword evidence="4" id="KW-0479">Metal-binding</keyword>
<keyword evidence="7" id="KW-0862">Zinc</keyword>
<evidence type="ECO:0000256" key="2">
    <source>
        <dbReference type="ARBA" id="ARBA00022679"/>
    </source>
</evidence>
<dbReference type="OMA" id="MFNEMNI"/>
<dbReference type="InterPro" id="IPR001841">
    <property type="entry name" value="Znf_RING"/>
</dbReference>
<evidence type="ECO:0000256" key="1">
    <source>
        <dbReference type="ARBA" id="ARBA00004370"/>
    </source>
</evidence>
<evidence type="ECO:0000256" key="9">
    <source>
        <dbReference type="ARBA" id="ARBA00023136"/>
    </source>
</evidence>
<evidence type="ECO:0000256" key="6">
    <source>
        <dbReference type="ARBA" id="ARBA00022786"/>
    </source>
</evidence>
<dbReference type="InterPro" id="IPR011016">
    <property type="entry name" value="Znf_RING-CH"/>
</dbReference>
<dbReference type="PROSITE" id="PS51292">
    <property type="entry name" value="ZF_RING_CH"/>
    <property type="match status" value="1"/>
</dbReference>
<comment type="caution">
    <text evidence="13">The sequence shown here is derived from an EMBL/GenBank/DDBJ whole genome shotgun (WGS) entry which is preliminary data.</text>
</comment>
<accession>A0A8S1LYT0</accession>
<proteinExistence type="predicted"/>
<evidence type="ECO:0008006" key="15">
    <source>
        <dbReference type="Google" id="ProtNLM"/>
    </source>
</evidence>
<name>A0A8S1LYT0_PARPR</name>
<dbReference type="GO" id="GO:0008270">
    <property type="term" value="F:zinc ion binding"/>
    <property type="evidence" value="ECO:0007669"/>
    <property type="project" value="UniProtKB-KW"/>
</dbReference>
<keyword evidence="8" id="KW-1133">Transmembrane helix</keyword>
<evidence type="ECO:0000256" key="10">
    <source>
        <dbReference type="PROSITE-ProRule" id="PRU00175"/>
    </source>
</evidence>
<feature type="domain" description="RING-type" evidence="11">
    <location>
        <begin position="827"/>
        <end position="877"/>
    </location>
</feature>
<dbReference type="Proteomes" id="UP000688137">
    <property type="component" value="Unassembled WGS sequence"/>
</dbReference>
<protein>
    <recommendedName>
        <fullName evidence="15">RING-CH-type domain-containing protein</fullName>
    </recommendedName>
</protein>
<dbReference type="PANTHER" id="PTHR46065">
    <property type="entry name" value="E3 UBIQUITIN-PROTEIN LIGASE MARCH 2/3 FAMILY MEMBER"/>
    <property type="match status" value="1"/>
</dbReference>
<keyword evidence="2" id="KW-0808">Transferase</keyword>
<sequence>MSKQKQTDNKTNEQIISDLRFLFEVTNNKHKQDKDFLKKFTSFIKKEKLIDKKNIVNEMFNLFKSASNSKALYFNTIIDCLLLIQGKDININLVLAEVIKGPCQIDKKSKENQDNEEIKLFCFQKLEIQHIENQLNLSKVLVFMERVLKIISTKTKDETKKMFQFMTSIQDILSQQLQLQSLICILILKIVLTLKKESALQKTDMKVLYYLIDEQSIHLVFKNILTIAKTTYVHKYYHYIFKSCFMLLSEICIKNKMAVYFQTFLCSPMSQTHLKTIFNIIKEFNYQFFQDIKDLPYLFEKPRFLIDYLPTNFLLGLLNRNPGNWMCVQNFIQNHIQIDDKYLNFTLANLAQRQSKIVDPGYIFQSNKLKKKNIIQIDQLLIESIQQQQDVGDYNTYIYCQLHLLLYLNSYDLTSNYFNKTQISCDSRFFKRLFLLKLEDKIYKYQEITRLSKPRQGINQYFTFQINKQLKQLKYPISQNQIKNIYQDIKQMLNINYHFQFPFISKFSSYIKVLFKDLTQQFLNNTLFPFDYQQYFGLILILSSYSKQAFQAFIYSIFNSLLVMKKPHNVHQELTQLQLSALEEVGVMFNEMNIEDSIFQQMIITSIHFFTTLEIKKNSKLNQFTQILERLKIYLRLNWKSEQSVQKQYKQLMLMAVDRFLMLNGLGQLIIIYRAQSLKNNQSKFLRFFNNNLVNNIDFIEVLIKLTQHIKIQEVSKYLEYLGECYLGSLAIHQQNRSLKFQLCTQILYHHRKNALIYLEQNMKDPNQLYELLYFFQREKRLKQEQPNVESNGKYYLFVYERIIIYKGALQLFIEIIKMKKKQKHICWICYQTNSHKRFKPCYCKGSLSYIHRKCLNEWATKQYNQNNQIIKCPNCKYEYLFAIKECYKLRNFSTWQFCDSIEKIVLICMTLSLIIISGLDFMSVSDYLQVDENDKQEVTMFKWVNRVHFGTVLIILCSATFNIVQMAVSKTELEILDIRY</sequence>
<evidence type="ECO:0000313" key="13">
    <source>
        <dbReference type="EMBL" id="CAD8070691.1"/>
    </source>
</evidence>
<dbReference type="AlphaFoldDB" id="A0A8S1LYT0"/>
<dbReference type="Pfam" id="PF12906">
    <property type="entry name" value="RINGv"/>
    <property type="match status" value="1"/>
</dbReference>
<organism evidence="13 14">
    <name type="scientific">Paramecium primaurelia</name>
    <dbReference type="NCBI Taxonomy" id="5886"/>
    <lineage>
        <taxon>Eukaryota</taxon>
        <taxon>Sar</taxon>
        <taxon>Alveolata</taxon>
        <taxon>Ciliophora</taxon>
        <taxon>Intramacronucleata</taxon>
        <taxon>Oligohymenophorea</taxon>
        <taxon>Peniculida</taxon>
        <taxon>Parameciidae</taxon>
        <taxon>Paramecium</taxon>
    </lineage>
</organism>
<feature type="domain" description="RING-CH-type" evidence="12">
    <location>
        <begin position="819"/>
        <end position="883"/>
    </location>
</feature>
<keyword evidence="3" id="KW-0812">Transmembrane</keyword>
<evidence type="ECO:0000256" key="7">
    <source>
        <dbReference type="ARBA" id="ARBA00022833"/>
    </source>
</evidence>
<evidence type="ECO:0000256" key="8">
    <source>
        <dbReference type="ARBA" id="ARBA00022989"/>
    </source>
</evidence>
<dbReference type="SMART" id="SM00744">
    <property type="entry name" value="RINGv"/>
    <property type="match status" value="1"/>
</dbReference>
<keyword evidence="6" id="KW-0833">Ubl conjugation pathway</keyword>
<keyword evidence="5 10" id="KW-0863">Zinc-finger</keyword>
<evidence type="ECO:0000256" key="3">
    <source>
        <dbReference type="ARBA" id="ARBA00022692"/>
    </source>
</evidence>
<keyword evidence="9" id="KW-0472">Membrane</keyword>
<evidence type="ECO:0000256" key="5">
    <source>
        <dbReference type="ARBA" id="ARBA00022771"/>
    </source>
</evidence>
<evidence type="ECO:0000259" key="11">
    <source>
        <dbReference type="PROSITE" id="PS50089"/>
    </source>
</evidence>
<comment type="subcellular location">
    <subcellularLocation>
        <location evidence="1">Membrane</location>
    </subcellularLocation>
</comment>
<dbReference type="GO" id="GO:0016740">
    <property type="term" value="F:transferase activity"/>
    <property type="evidence" value="ECO:0007669"/>
    <property type="project" value="UniProtKB-KW"/>
</dbReference>
<gene>
    <name evidence="13" type="ORF">PPRIM_AZ9-3.1.T0460090</name>
</gene>
<dbReference type="PANTHER" id="PTHR46065:SF3">
    <property type="entry name" value="FI20425P1"/>
    <property type="match status" value="1"/>
</dbReference>
<reference evidence="13" key="1">
    <citation type="submission" date="2021-01" db="EMBL/GenBank/DDBJ databases">
        <authorList>
            <consortium name="Genoscope - CEA"/>
            <person name="William W."/>
        </authorList>
    </citation>
    <scope>NUCLEOTIDE SEQUENCE</scope>
</reference>
<dbReference type="GO" id="GO:0016020">
    <property type="term" value="C:membrane"/>
    <property type="evidence" value="ECO:0007669"/>
    <property type="project" value="UniProtKB-SubCell"/>
</dbReference>